<reference evidence="3" key="1">
    <citation type="journal article" date="2013" name="PLoS ONE">
        <title>Metagenomic insights into the carbohydrate-active enzymes carried by the microorganisms adhering to solid digesta in the rumen of cows.</title>
        <authorList>
            <person name="Wang L."/>
            <person name="Hatem A."/>
            <person name="Catalyurek U.V."/>
            <person name="Morrison M."/>
            <person name="Yu Z."/>
        </authorList>
    </citation>
    <scope>NUCLEOTIDE SEQUENCE</scope>
</reference>
<feature type="coiled-coil region" evidence="1">
    <location>
        <begin position="4"/>
        <end position="49"/>
    </location>
</feature>
<protein>
    <submittedName>
        <fullName evidence="3">Transposase IS66</fullName>
    </submittedName>
</protein>
<accession>W0FSI7</accession>
<feature type="region of interest" description="Disordered" evidence="2">
    <location>
        <begin position="55"/>
        <end position="108"/>
    </location>
</feature>
<keyword evidence="1" id="KW-0175">Coiled coil</keyword>
<dbReference type="AlphaFoldDB" id="W0FSI7"/>
<sequence length="108" mass="11936">MNENDILRQAIEALQASVASLSENHRKEVDALQSKIKEQEAQIAWLKQQLFGSKSEKRPVFDPNLPRPLRPQSSPTFSARPGRSVTRPRSSCPGKTSPPRGKSARCGA</sequence>
<evidence type="ECO:0000256" key="2">
    <source>
        <dbReference type="SAM" id="MobiDB-lite"/>
    </source>
</evidence>
<organism evidence="3">
    <name type="scientific">uncultured bacterium Contigcl_1748</name>
    <dbReference type="NCBI Taxonomy" id="1393656"/>
    <lineage>
        <taxon>Bacteria</taxon>
        <taxon>environmental samples</taxon>
    </lineage>
</organism>
<name>W0FSI7_9BACT</name>
<evidence type="ECO:0000313" key="3">
    <source>
        <dbReference type="EMBL" id="AHF26050.1"/>
    </source>
</evidence>
<dbReference type="EMBL" id="KC246864">
    <property type="protein sequence ID" value="AHF26050.1"/>
    <property type="molecule type" value="Genomic_DNA"/>
</dbReference>
<proteinExistence type="predicted"/>
<evidence type="ECO:0000256" key="1">
    <source>
        <dbReference type="SAM" id="Coils"/>
    </source>
</evidence>